<protein>
    <submittedName>
        <fullName evidence="1">Uncharacterized protein</fullName>
    </submittedName>
</protein>
<sequence length="381" mass="39643">MKYSFFLLPFFFIFNFSLSIPFESELIAQRDYAVLTEFFAVIEKTGIAVDIIKLLASNKITEPILADAIALFVKTQNLDDLLGAVDRSGLTVDIILRALQDASFFPGLYDIVDGLKTGASTSPSKAAPDTIALATDLAQVASSASQFSSDGLFSVFSEIGGNLGIGDNGGIFSYLSPVLSLVGLSDTRGSSSGSSAISLSPSATAAVASVSGVTVATGTATATGTGTSTPTTGTSKGSSTTKAPSTTSAATSTPTSTSSGSSSSSSGSSWINGLFNTVRGWFSKRDFEETSLSARSLDRRQNEILDNLVDSLAKSGLAMQVIVELIEDNSMHPFMRDLIIRIVKRKSITIDSLKSALDSTNLLNNGVIGALTSPNLGITIS</sequence>
<keyword evidence="2" id="KW-1185">Reference proteome</keyword>
<reference evidence="1" key="1">
    <citation type="submission" date="2022-06" db="EMBL/GenBank/DDBJ databases">
        <authorList>
            <person name="Legras J.-L."/>
            <person name="Devillers H."/>
            <person name="Grondin C."/>
        </authorList>
    </citation>
    <scope>NUCLEOTIDE SEQUENCE</scope>
    <source>
        <strain evidence="1">CLIB 1444</strain>
    </source>
</reference>
<comment type="caution">
    <text evidence="1">The sequence shown here is derived from an EMBL/GenBank/DDBJ whole genome shotgun (WGS) entry which is preliminary data.</text>
</comment>
<organism evidence="1 2">
    <name type="scientific">[Candida] jaroonii</name>
    <dbReference type="NCBI Taxonomy" id="467808"/>
    <lineage>
        <taxon>Eukaryota</taxon>
        <taxon>Fungi</taxon>
        <taxon>Dikarya</taxon>
        <taxon>Ascomycota</taxon>
        <taxon>Saccharomycotina</taxon>
        <taxon>Pichiomycetes</taxon>
        <taxon>Debaryomycetaceae</taxon>
        <taxon>Yamadazyma</taxon>
    </lineage>
</organism>
<proteinExistence type="predicted"/>
<dbReference type="EMBL" id="CALSDN010000009">
    <property type="protein sequence ID" value="CAH6722508.1"/>
    <property type="molecule type" value="Genomic_DNA"/>
</dbReference>
<evidence type="ECO:0000313" key="1">
    <source>
        <dbReference type="EMBL" id="CAH6722508.1"/>
    </source>
</evidence>
<dbReference type="Proteomes" id="UP001152531">
    <property type="component" value="Unassembled WGS sequence"/>
</dbReference>
<gene>
    <name evidence="1" type="ORF">CLIB1444_09S05116</name>
</gene>
<evidence type="ECO:0000313" key="2">
    <source>
        <dbReference type="Proteomes" id="UP001152531"/>
    </source>
</evidence>
<name>A0ACA9YBS3_9ASCO</name>
<accession>A0ACA9YBS3</accession>